<reference evidence="1" key="1">
    <citation type="journal article" date="2020" name="mSystems">
        <title>Genome- and Community-Level Interaction Insights into Carbon Utilization and Element Cycling Functions of Hydrothermarchaeota in Hydrothermal Sediment.</title>
        <authorList>
            <person name="Zhou Z."/>
            <person name="Liu Y."/>
            <person name="Xu W."/>
            <person name="Pan J."/>
            <person name="Luo Z.H."/>
            <person name="Li M."/>
        </authorList>
    </citation>
    <scope>NUCLEOTIDE SEQUENCE [LARGE SCALE GENOMIC DNA]</scope>
    <source>
        <strain evidence="1">SpSt-1259</strain>
    </source>
</reference>
<dbReference type="AlphaFoldDB" id="A0A7C2UV50"/>
<dbReference type="Proteomes" id="UP000885664">
    <property type="component" value="Unassembled WGS sequence"/>
</dbReference>
<accession>A0A7C2UV50</accession>
<dbReference type="PANTHER" id="PTHR42282">
    <property type="entry name" value="PANTOATE KINASE-RELATED"/>
    <property type="match status" value="1"/>
</dbReference>
<dbReference type="EMBL" id="DSFE01000106">
    <property type="protein sequence ID" value="HEU98203.1"/>
    <property type="molecule type" value="Genomic_DNA"/>
</dbReference>
<organism evidence="1">
    <name type="scientific">Fervidicoccus fontis</name>
    <dbReference type="NCBI Taxonomy" id="683846"/>
    <lineage>
        <taxon>Archaea</taxon>
        <taxon>Thermoproteota</taxon>
        <taxon>Thermoprotei</taxon>
        <taxon>Fervidicoccales</taxon>
        <taxon>Fervidicoccaceae</taxon>
        <taxon>Fervidicoccus</taxon>
    </lineage>
</organism>
<comment type="caution">
    <text evidence="1">The sequence shown here is derived from an EMBL/GenBank/DDBJ whole genome shotgun (WGS) entry which is preliminary data.</text>
</comment>
<gene>
    <name evidence="1" type="ORF">ENO36_05065</name>
</gene>
<dbReference type="InterPro" id="IPR012043">
    <property type="entry name" value="PoK"/>
</dbReference>
<name>A0A7C2UV50_9CREN</name>
<proteinExistence type="predicted"/>
<evidence type="ECO:0000313" key="1">
    <source>
        <dbReference type="EMBL" id="HEU98203.1"/>
    </source>
</evidence>
<protein>
    <recommendedName>
        <fullName evidence="2">Pantoate kinase</fullName>
    </recommendedName>
</protein>
<dbReference type="PANTHER" id="PTHR42282:SF1">
    <property type="entry name" value="PANTOATE KINASE"/>
    <property type="match status" value="1"/>
</dbReference>
<sequence>MAKEMKVCAEFSHHISAFWLPSYRRKTLETGSVGAGFLISPVAKSCYPSESFPFISKPKQITAIERILGLRESIPFSYKDPLPHSVGYSVSATLSLSYSFASLMHISGKPTIGEICRLAHIADVKSGTGLGDVSAICGGRGVVLRLTPGAPGYSVVDSIVTDLEKYTVITSVISKMSTSVMLRRLADSLESEGTRAYEEFLSDPSIEKLVELGRSFSMRVGMMSEELDRELSSILKKQDPLGYFVKKGLVVVVADKGETDSIYENMKAKFGNARKHRIMEEGLRIRFNQ</sequence>
<evidence type="ECO:0008006" key="2">
    <source>
        <dbReference type="Google" id="ProtNLM"/>
    </source>
</evidence>